<feature type="region of interest" description="Disordered" evidence="1">
    <location>
        <begin position="1"/>
        <end position="20"/>
    </location>
</feature>
<proteinExistence type="predicted"/>
<dbReference type="PANTHER" id="PTHR39079:SF1">
    <property type="entry name" value="GH11706P-RELATED"/>
    <property type="match status" value="1"/>
</dbReference>
<dbReference type="RefSeq" id="XP_013171149.1">
    <property type="nucleotide sequence ID" value="XM_013315695.1"/>
</dbReference>
<protein>
    <submittedName>
        <fullName evidence="3">Uncharacterized protein LOC106120368 isoform X2</fullName>
    </submittedName>
</protein>
<dbReference type="AlphaFoldDB" id="A0AAJ6ZF63"/>
<accession>A0AAJ6ZF63</accession>
<evidence type="ECO:0000313" key="3">
    <source>
        <dbReference type="RefSeq" id="XP_013171149.1"/>
    </source>
</evidence>
<feature type="domain" description="DUF4776" evidence="2">
    <location>
        <begin position="7"/>
        <end position="284"/>
    </location>
</feature>
<gene>
    <name evidence="3" type="primary">LOC106120368</name>
</gene>
<dbReference type="Pfam" id="PF16003">
    <property type="entry name" value="DUF4776"/>
    <property type="match status" value="1"/>
</dbReference>
<dbReference type="GeneID" id="106120368"/>
<sequence>MGEDEENDKKKKKKNASKYNYSFGDEYPGNLIGHKACNPFQPGLPVPAEMGWLWNATDIPGLKPRRGWTPGGIGKTIAKMMTFKCPRGGQDKDKSKKKKKKGQRPGADMGGGDSEPEEPLEPKPALKVQRKGDVFTIQVNPLKDLTEIDPNEDPYVDCDPMVFKIIKKRSPEEQAKVEARKMVKLKKQRDADIRKALAEAAEDICKCAYMDVYCNDLSAIDKVIESCPAFKEPDCICKEESLSSLSSNATWDIEYTPPFGCFDLAPRRRQNLIHVETQYLPEDAGIVEVAKVNKKSFTSIKPKKVCGQKKLRKTCTPCSRMSGDAVN</sequence>
<reference evidence="3" key="1">
    <citation type="submission" date="2025-08" db="UniProtKB">
        <authorList>
            <consortium name="RefSeq"/>
        </authorList>
    </citation>
    <scope>IDENTIFICATION</scope>
</reference>
<evidence type="ECO:0000256" key="1">
    <source>
        <dbReference type="SAM" id="MobiDB-lite"/>
    </source>
</evidence>
<evidence type="ECO:0000259" key="2">
    <source>
        <dbReference type="Pfam" id="PF16003"/>
    </source>
</evidence>
<feature type="region of interest" description="Disordered" evidence="1">
    <location>
        <begin position="81"/>
        <end position="127"/>
    </location>
</feature>
<dbReference type="InterPro" id="IPR031949">
    <property type="entry name" value="DUF4776"/>
</dbReference>
<dbReference type="Proteomes" id="UP000694872">
    <property type="component" value="Unplaced"/>
</dbReference>
<dbReference type="PANTHER" id="PTHR39079">
    <property type="entry name" value="FI08034P-RELATED"/>
    <property type="match status" value="1"/>
</dbReference>
<organism evidence="3">
    <name type="scientific">Papilio xuthus</name>
    <name type="common">Asian swallowtail butterfly</name>
    <dbReference type="NCBI Taxonomy" id="66420"/>
    <lineage>
        <taxon>Eukaryota</taxon>
        <taxon>Metazoa</taxon>
        <taxon>Ecdysozoa</taxon>
        <taxon>Arthropoda</taxon>
        <taxon>Hexapoda</taxon>
        <taxon>Insecta</taxon>
        <taxon>Pterygota</taxon>
        <taxon>Neoptera</taxon>
        <taxon>Endopterygota</taxon>
        <taxon>Lepidoptera</taxon>
        <taxon>Glossata</taxon>
        <taxon>Ditrysia</taxon>
        <taxon>Papilionoidea</taxon>
        <taxon>Papilionidae</taxon>
        <taxon>Papilioninae</taxon>
        <taxon>Papilio</taxon>
    </lineage>
</organism>
<name>A0AAJ6ZF63_PAPXU</name>